<gene>
    <name evidence="10" type="ORF">BDY21DRAFT_333575</name>
</gene>
<dbReference type="PROSITE" id="PS50157">
    <property type="entry name" value="ZINC_FINGER_C2H2_2"/>
    <property type="match status" value="2"/>
</dbReference>
<accession>A0A6A6PA25</accession>
<feature type="compositionally biased region" description="Polar residues" evidence="7">
    <location>
        <begin position="803"/>
        <end position="813"/>
    </location>
</feature>
<evidence type="ECO:0000259" key="8">
    <source>
        <dbReference type="PROSITE" id="PS50048"/>
    </source>
</evidence>
<keyword evidence="11" id="KW-1185">Reference proteome</keyword>
<feature type="compositionally biased region" description="Polar residues" evidence="7">
    <location>
        <begin position="279"/>
        <end position="293"/>
    </location>
</feature>
<reference evidence="10" key="1">
    <citation type="journal article" date="2020" name="Stud. Mycol.">
        <title>101 Dothideomycetes genomes: a test case for predicting lifestyles and emergence of pathogens.</title>
        <authorList>
            <person name="Haridas S."/>
            <person name="Albert R."/>
            <person name="Binder M."/>
            <person name="Bloem J."/>
            <person name="Labutti K."/>
            <person name="Salamov A."/>
            <person name="Andreopoulos B."/>
            <person name="Baker S."/>
            <person name="Barry K."/>
            <person name="Bills G."/>
            <person name="Bluhm B."/>
            <person name="Cannon C."/>
            <person name="Castanera R."/>
            <person name="Culley D."/>
            <person name="Daum C."/>
            <person name="Ezra D."/>
            <person name="Gonzalez J."/>
            <person name="Henrissat B."/>
            <person name="Kuo A."/>
            <person name="Liang C."/>
            <person name="Lipzen A."/>
            <person name="Lutzoni F."/>
            <person name="Magnuson J."/>
            <person name="Mondo S."/>
            <person name="Nolan M."/>
            <person name="Ohm R."/>
            <person name="Pangilinan J."/>
            <person name="Park H.-J."/>
            <person name="Ramirez L."/>
            <person name="Alfaro M."/>
            <person name="Sun H."/>
            <person name="Tritt A."/>
            <person name="Yoshinaga Y."/>
            <person name="Zwiers L.-H."/>
            <person name="Turgeon B."/>
            <person name="Goodwin S."/>
            <person name="Spatafora J."/>
            <person name="Crous P."/>
            <person name="Grigoriev I."/>
        </authorList>
    </citation>
    <scope>NUCLEOTIDE SEQUENCE</scope>
    <source>
        <strain evidence="10">ATCC 16933</strain>
    </source>
</reference>
<dbReference type="GO" id="GO:0000981">
    <property type="term" value="F:DNA-binding transcription factor activity, RNA polymerase II-specific"/>
    <property type="evidence" value="ECO:0007669"/>
    <property type="project" value="InterPro"/>
</dbReference>
<feature type="domain" description="Zn(2)-C6 fungal-type" evidence="8">
    <location>
        <begin position="68"/>
        <end position="97"/>
    </location>
</feature>
<dbReference type="Gene3D" id="4.10.240.10">
    <property type="entry name" value="Zn(2)-C6 fungal-type DNA-binding domain"/>
    <property type="match status" value="1"/>
</dbReference>
<sequence>MTDRTRLSCPECSRSFGRIEHLRRHVRSHGSDRPLKCSRCQKGFYRIDALHRHEQSHVQSALSKGIRACLPCAAGRAKCSGTIPCSRCLSRSLTCQYPGPKHSPAESVSAASSPSQALMPNPTMPAATAAPVNMEGVEENIAGEPTLSHTHQSSLAVSPSVAANIVMSAPNQAPSPNYDLGFTGSAINWVSMDYTDVFNPVSQSNTASSASAGGRATDLRLPIEVLNSPSEQSGLARTPSGSRAPDSTWSMSPPGQFGQRASSRLNVHRQSIPLDFGSGSPTAASQRSHSTGQYYLDGDGSRLPRVRKLKKSNQQQRIQDLLTPVSRLSRTGNQPLGFPMLGRNYEDELNIPSLIDAQTYAVIFERFQLTCGTPNGIFTPFQSTDFVSHEVLDHFVHLYLEFFQPILPFLHLPTLTSSRPPWLLCLAMAAIGSHYADIDCVDRCAVAFHELVRRCMIVTEECQQENFDNILIVQIKLLSAIGMLYCGDEKLASMAPKYHQDLVSFCRRSWLQAAAPFEQFTPWETWQAVETRRRTGYCIWLLDCMFDVHFGLKSILALEDAVVPLPCQELLWEADSSRVWEQLWECASEVPSLLTACQSLYVEKRLQWTMGEFSRILLIHALFHRTWEVETYVRQPLSRWTPTAQPHSHDRQLIQGSSWLPSIPTYTKWRNAACDCLDILHWSANSFIGAASGIEHPTVLHLHLSRVILLTPFRTIVNLACFTAGEPSALCSEAAVSRHRRQIERWATEDQHKARLAMIHAGVLFWHVRRYSAMGFYEPPSVFLASLALWAYGTFASPAVRTASGSDSPPTESDLSEHPTSMYLDRPADDELVQLFVRRGNHMRAKIAGVGHLCSKDGPARVLVEGSKLLEEVASWGWAREAYRVLVKLAEVCRAQQDGGDRSVDI</sequence>
<evidence type="ECO:0000313" key="11">
    <source>
        <dbReference type="Proteomes" id="UP000799766"/>
    </source>
</evidence>
<evidence type="ECO:0000256" key="4">
    <source>
        <dbReference type="ARBA" id="ARBA00023163"/>
    </source>
</evidence>
<dbReference type="InterPro" id="IPR001138">
    <property type="entry name" value="Zn2Cys6_DnaBD"/>
</dbReference>
<feature type="domain" description="C2H2-type" evidence="9">
    <location>
        <begin position="35"/>
        <end position="57"/>
    </location>
</feature>
<evidence type="ECO:0000313" key="10">
    <source>
        <dbReference type="EMBL" id="KAF2460841.1"/>
    </source>
</evidence>
<dbReference type="Pfam" id="PF04082">
    <property type="entry name" value="Fungal_trans"/>
    <property type="match status" value="1"/>
</dbReference>
<dbReference type="InterPro" id="IPR007219">
    <property type="entry name" value="XnlR_reg_dom"/>
</dbReference>
<dbReference type="PANTHER" id="PTHR47660">
    <property type="entry name" value="TRANSCRIPTION FACTOR WITH C2H2 AND ZN(2)-CYS(6) DNA BINDING DOMAIN (EUROFUNG)-RELATED-RELATED"/>
    <property type="match status" value="1"/>
</dbReference>
<proteinExistence type="predicted"/>
<dbReference type="InterPro" id="IPR013087">
    <property type="entry name" value="Znf_C2H2_type"/>
</dbReference>
<dbReference type="SMART" id="SM00066">
    <property type="entry name" value="GAL4"/>
    <property type="match status" value="1"/>
</dbReference>
<evidence type="ECO:0000256" key="1">
    <source>
        <dbReference type="ARBA" id="ARBA00022723"/>
    </source>
</evidence>
<organism evidence="10 11">
    <name type="scientific">Lineolata rhizophorae</name>
    <dbReference type="NCBI Taxonomy" id="578093"/>
    <lineage>
        <taxon>Eukaryota</taxon>
        <taxon>Fungi</taxon>
        <taxon>Dikarya</taxon>
        <taxon>Ascomycota</taxon>
        <taxon>Pezizomycotina</taxon>
        <taxon>Dothideomycetes</taxon>
        <taxon>Dothideomycetes incertae sedis</taxon>
        <taxon>Lineolatales</taxon>
        <taxon>Lineolataceae</taxon>
        <taxon>Lineolata</taxon>
    </lineage>
</organism>
<evidence type="ECO:0000256" key="5">
    <source>
        <dbReference type="ARBA" id="ARBA00023242"/>
    </source>
</evidence>
<dbReference type="Pfam" id="PF00096">
    <property type="entry name" value="zf-C2H2"/>
    <property type="match status" value="1"/>
</dbReference>
<dbReference type="PROSITE" id="PS00028">
    <property type="entry name" value="ZINC_FINGER_C2H2_1"/>
    <property type="match status" value="2"/>
</dbReference>
<dbReference type="CDD" id="cd12148">
    <property type="entry name" value="fungal_TF_MHR"/>
    <property type="match status" value="1"/>
</dbReference>
<keyword evidence="3" id="KW-0805">Transcription regulation</keyword>
<dbReference type="Gene3D" id="3.30.160.60">
    <property type="entry name" value="Classic Zinc Finger"/>
    <property type="match status" value="1"/>
</dbReference>
<dbReference type="GO" id="GO:0006351">
    <property type="term" value="P:DNA-templated transcription"/>
    <property type="evidence" value="ECO:0007669"/>
    <property type="project" value="InterPro"/>
</dbReference>
<protein>
    <recommendedName>
        <fullName evidence="12">Fungal-specific transcription factor domain-containing protein</fullName>
    </recommendedName>
</protein>
<dbReference type="Pfam" id="PF00172">
    <property type="entry name" value="Zn_clus"/>
    <property type="match status" value="1"/>
</dbReference>
<keyword evidence="6" id="KW-0863">Zinc-finger</keyword>
<evidence type="ECO:0000256" key="2">
    <source>
        <dbReference type="ARBA" id="ARBA00022833"/>
    </source>
</evidence>
<dbReference type="SMART" id="SM00355">
    <property type="entry name" value="ZnF_C2H2"/>
    <property type="match status" value="2"/>
</dbReference>
<dbReference type="SUPFAM" id="SSF57667">
    <property type="entry name" value="beta-beta-alpha zinc fingers"/>
    <property type="match status" value="1"/>
</dbReference>
<feature type="domain" description="C2H2-type" evidence="9">
    <location>
        <begin position="7"/>
        <end position="34"/>
    </location>
</feature>
<evidence type="ECO:0008006" key="12">
    <source>
        <dbReference type="Google" id="ProtNLM"/>
    </source>
</evidence>
<dbReference type="SUPFAM" id="SSF57701">
    <property type="entry name" value="Zn2/Cys6 DNA-binding domain"/>
    <property type="match status" value="1"/>
</dbReference>
<dbReference type="PANTHER" id="PTHR47660:SF7">
    <property type="entry name" value="TRANSCRIPTION FACTOR WITH C2H2 AND ZN(2)-CYS(6) DNA BINDING DOMAIN (EUROFUNG)"/>
    <property type="match status" value="1"/>
</dbReference>
<evidence type="ECO:0000256" key="6">
    <source>
        <dbReference type="PROSITE-ProRule" id="PRU00042"/>
    </source>
</evidence>
<dbReference type="CDD" id="cd00067">
    <property type="entry name" value="GAL4"/>
    <property type="match status" value="1"/>
</dbReference>
<keyword evidence="1" id="KW-0479">Metal-binding</keyword>
<dbReference type="GO" id="GO:0003677">
    <property type="term" value="F:DNA binding"/>
    <property type="evidence" value="ECO:0007669"/>
    <property type="project" value="InterPro"/>
</dbReference>
<dbReference type="InterPro" id="IPR036864">
    <property type="entry name" value="Zn2-C6_fun-type_DNA-bd_sf"/>
</dbReference>
<feature type="region of interest" description="Disordered" evidence="7">
    <location>
        <begin position="276"/>
        <end position="297"/>
    </location>
</feature>
<dbReference type="PROSITE" id="PS50048">
    <property type="entry name" value="ZN2_CY6_FUNGAL_2"/>
    <property type="match status" value="1"/>
</dbReference>
<dbReference type="GO" id="GO:0008270">
    <property type="term" value="F:zinc ion binding"/>
    <property type="evidence" value="ECO:0007669"/>
    <property type="project" value="UniProtKB-KW"/>
</dbReference>
<dbReference type="AlphaFoldDB" id="A0A6A6PA25"/>
<dbReference type="PROSITE" id="PS00463">
    <property type="entry name" value="ZN2_CY6_FUNGAL_1"/>
    <property type="match status" value="1"/>
</dbReference>
<dbReference type="Proteomes" id="UP000799766">
    <property type="component" value="Unassembled WGS sequence"/>
</dbReference>
<keyword evidence="5" id="KW-0539">Nucleus</keyword>
<dbReference type="EMBL" id="MU001672">
    <property type="protein sequence ID" value="KAF2460841.1"/>
    <property type="molecule type" value="Genomic_DNA"/>
</dbReference>
<feature type="region of interest" description="Disordered" evidence="7">
    <location>
        <begin position="227"/>
        <end position="262"/>
    </location>
</feature>
<dbReference type="OrthoDB" id="654211at2759"/>
<keyword evidence="4" id="KW-0804">Transcription</keyword>
<keyword evidence="2" id="KW-0862">Zinc</keyword>
<evidence type="ECO:0000256" key="7">
    <source>
        <dbReference type="SAM" id="MobiDB-lite"/>
    </source>
</evidence>
<dbReference type="InterPro" id="IPR036236">
    <property type="entry name" value="Znf_C2H2_sf"/>
</dbReference>
<name>A0A6A6PA25_9PEZI</name>
<evidence type="ECO:0000259" key="9">
    <source>
        <dbReference type="PROSITE" id="PS50157"/>
    </source>
</evidence>
<evidence type="ECO:0000256" key="3">
    <source>
        <dbReference type="ARBA" id="ARBA00023015"/>
    </source>
</evidence>
<feature type="region of interest" description="Disordered" evidence="7">
    <location>
        <begin position="801"/>
        <end position="823"/>
    </location>
</feature>